<dbReference type="Proteomes" id="UP001142055">
    <property type="component" value="Chromosome 4"/>
</dbReference>
<name>A0A9Q0RIJ1_BLOTA</name>
<protein>
    <submittedName>
        <fullName evidence="1">Uncharacterized protein</fullName>
    </submittedName>
</protein>
<evidence type="ECO:0000313" key="2">
    <source>
        <dbReference type="Proteomes" id="UP001142055"/>
    </source>
</evidence>
<gene>
    <name evidence="1" type="ORF">RDWZM_010284</name>
</gene>
<evidence type="ECO:0000313" key="1">
    <source>
        <dbReference type="EMBL" id="KAJ6215784.1"/>
    </source>
</evidence>
<sequence>MAPRFARRTVPTSHLMLLPAIHICSPRYARLTLLLTHATLHQHLSHVYLFGDLRSPHMCLKINTSHNVLYIRVARGFFLINIGNFVDIATSRYLLPSLRSGRMILGSSRSARLEFTRLPPLGDLRSPRIKYHSATFGRLA</sequence>
<accession>A0A9Q0RIJ1</accession>
<comment type="caution">
    <text evidence="1">The sequence shown here is derived from an EMBL/GenBank/DDBJ whole genome shotgun (WGS) entry which is preliminary data.</text>
</comment>
<dbReference type="AlphaFoldDB" id="A0A9Q0RIJ1"/>
<proteinExistence type="predicted"/>
<dbReference type="EMBL" id="JAPWDV010000004">
    <property type="protein sequence ID" value="KAJ6215784.1"/>
    <property type="molecule type" value="Genomic_DNA"/>
</dbReference>
<keyword evidence="2" id="KW-1185">Reference proteome</keyword>
<reference evidence="1" key="1">
    <citation type="submission" date="2022-12" db="EMBL/GenBank/DDBJ databases">
        <title>Genome assemblies of Blomia tropicalis.</title>
        <authorList>
            <person name="Cui Y."/>
        </authorList>
    </citation>
    <scope>NUCLEOTIDE SEQUENCE</scope>
    <source>
        <tissue evidence="1">Adult mites</tissue>
    </source>
</reference>
<organism evidence="1 2">
    <name type="scientific">Blomia tropicalis</name>
    <name type="common">Mite</name>
    <dbReference type="NCBI Taxonomy" id="40697"/>
    <lineage>
        <taxon>Eukaryota</taxon>
        <taxon>Metazoa</taxon>
        <taxon>Ecdysozoa</taxon>
        <taxon>Arthropoda</taxon>
        <taxon>Chelicerata</taxon>
        <taxon>Arachnida</taxon>
        <taxon>Acari</taxon>
        <taxon>Acariformes</taxon>
        <taxon>Sarcoptiformes</taxon>
        <taxon>Astigmata</taxon>
        <taxon>Glycyphagoidea</taxon>
        <taxon>Echimyopodidae</taxon>
        <taxon>Blomia</taxon>
    </lineage>
</organism>